<evidence type="ECO:0000256" key="7">
    <source>
        <dbReference type="ARBA" id="ARBA00022729"/>
    </source>
</evidence>
<gene>
    <name evidence="16" type="ORF">SAMN05443292_0865</name>
</gene>
<evidence type="ECO:0000313" key="17">
    <source>
        <dbReference type="Proteomes" id="UP000198931"/>
    </source>
</evidence>
<dbReference type="Pfam" id="PF02128">
    <property type="entry name" value="Peptidase_M36"/>
    <property type="match status" value="1"/>
</dbReference>
<dbReference type="Pfam" id="PF18962">
    <property type="entry name" value="Por_Secre_tail"/>
    <property type="match status" value="1"/>
</dbReference>
<dbReference type="InterPro" id="IPR046450">
    <property type="entry name" value="PA_dom_sf"/>
</dbReference>
<dbReference type="NCBIfam" id="TIGR04183">
    <property type="entry name" value="Por_Secre_tail"/>
    <property type="match status" value="1"/>
</dbReference>
<proteinExistence type="inferred from homology"/>
<accession>A0A1I3E4E0</accession>
<dbReference type="PANTHER" id="PTHR33478">
    <property type="entry name" value="EXTRACELLULAR METALLOPROTEINASE MEP"/>
    <property type="match status" value="1"/>
</dbReference>
<evidence type="ECO:0000259" key="13">
    <source>
        <dbReference type="Pfam" id="PF02225"/>
    </source>
</evidence>
<sequence length="867" mass="93245">MKNRYLSVKLLLICGLFTVGKAYSQNYEGIIKNYISNTNGSKFVKNDLKDFEISNQDFSSSMNSEVVKIQQTYNGIPVYNSVATALIKDSDVKFYTENFVKNYDVVSSAKAGLTDAAAFKSVAKKLKLNGDEYRLLDILAKEDGLKSVAKRRLVYFKSEENLVLCYEFFVEEKNNSNYWNILVDANSGKILEENNLTLSCNFNDDAFSQTLTDHLPESVKTIAAEEIKKLNAAAGTASYRVFALPLEGPTFGTRTLVTDPWFLDASPEGWQSNGVTSYTTTQGNNAYAYSDQNGINVPQAVPDAGAGRVFDYPYGALSSANENLASATTNLFYMNNKMHDIMYRFGFTEAARNFQSNNFSKGGAGNDYVRAEAQDGSGSNNANFSTPIDGSLPRMQMYLWDSNLVDAKRLYYNTPAEAVSRLAKTFGAQFGPALSNPGVTGDLKLASPIDGCTALPAASMLNNIALIERGTCGFVVKVKNAQTAGAIGVVIYNGAASPAIGTMGGTDATITIPSIITENSEGEYIKSLLAASKTVNVTLKFSKFDANYLDGSYDNGIVAHEYGHGISNRNTGDGYRCLNSANSNEQMGEGWSDFFALMVTNQPNATATVARGIGTYAVGQPTNGLGIRPQKYSTDSAVNNVTYGYTNGKTYVDANGVTQLDVHTIGFVWASMLWDLHWNFAAKYGYASDVAANPTSGSGKVLQLVINGLKGQICSPTFIDGRDAILAADALGGGTDRCMIWNTFAKRGLGVSASAGTKTGTGTGISDQIEDFTIPSDCSPLSTSENVKDKSLSIYPNPAKNEFFIKVPTSQLGKLSVEVYDAAGRLVTSDKVSGSESVSTAKLQNGVYIVKVKGLGVESSSKLIIKK</sequence>
<organism evidence="16 17">
    <name type="scientific">Halpernia frigidisoli</name>
    <dbReference type="NCBI Taxonomy" id="1125876"/>
    <lineage>
        <taxon>Bacteria</taxon>
        <taxon>Pseudomonadati</taxon>
        <taxon>Bacteroidota</taxon>
        <taxon>Flavobacteriia</taxon>
        <taxon>Flavobacteriales</taxon>
        <taxon>Weeksellaceae</taxon>
        <taxon>Chryseobacterium group</taxon>
        <taxon>Halpernia</taxon>
    </lineage>
</organism>
<feature type="domain" description="Secretion system C-terminal sorting" evidence="15">
    <location>
        <begin position="794"/>
        <end position="865"/>
    </location>
</feature>
<dbReference type="SUPFAM" id="SSF55486">
    <property type="entry name" value="Metalloproteases ('zincins'), catalytic domain"/>
    <property type="match status" value="1"/>
</dbReference>
<dbReference type="Proteomes" id="UP000198931">
    <property type="component" value="Unassembled WGS sequence"/>
</dbReference>
<feature type="domain" description="FTP" evidence="14">
    <location>
        <begin position="66"/>
        <end position="99"/>
    </location>
</feature>
<dbReference type="InterPro" id="IPR050371">
    <property type="entry name" value="Fungal_virulence_M36"/>
</dbReference>
<dbReference type="EMBL" id="FOQT01000001">
    <property type="protein sequence ID" value="SFH93673.1"/>
    <property type="molecule type" value="Genomic_DNA"/>
</dbReference>
<dbReference type="InterPro" id="IPR026444">
    <property type="entry name" value="Secre_tail"/>
</dbReference>
<dbReference type="GO" id="GO:0006508">
    <property type="term" value="P:proteolysis"/>
    <property type="evidence" value="ECO:0007669"/>
    <property type="project" value="UniProtKB-KW"/>
</dbReference>
<keyword evidence="9" id="KW-0862">Zinc</keyword>
<feature type="chain" id="PRO_5011698918" evidence="12">
    <location>
        <begin position="25"/>
        <end position="867"/>
    </location>
</feature>
<keyword evidence="6" id="KW-0479">Metal-binding</keyword>
<evidence type="ECO:0000259" key="14">
    <source>
        <dbReference type="Pfam" id="PF07504"/>
    </source>
</evidence>
<keyword evidence="11" id="KW-0865">Zymogen</keyword>
<evidence type="ECO:0000256" key="8">
    <source>
        <dbReference type="ARBA" id="ARBA00022801"/>
    </source>
</evidence>
<dbReference type="PANTHER" id="PTHR33478:SF1">
    <property type="entry name" value="EXTRACELLULAR METALLOPROTEINASE MEP"/>
    <property type="match status" value="1"/>
</dbReference>
<dbReference type="OrthoDB" id="5377264at2"/>
<dbReference type="Gene3D" id="3.50.30.30">
    <property type="match status" value="1"/>
</dbReference>
<keyword evidence="7 12" id="KW-0732">Signal</keyword>
<dbReference type="Gene3D" id="1.10.390.10">
    <property type="entry name" value="Neutral Protease Domain 2"/>
    <property type="match status" value="1"/>
</dbReference>
<dbReference type="InterPro" id="IPR027268">
    <property type="entry name" value="Peptidase_M4/M1_CTD_sf"/>
</dbReference>
<evidence type="ECO:0000256" key="6">
    <source>
        <dbReference type="ARBA" id="ARBA00022723"/>
    </source>
</evidence>
<keyword evidence="8" id="KW-0378">Hydrolase</keyword>
<dbReference type="CDD" id="cd04818">
    <property type="entry name" value="PA_subtilisin_1"/>
    <property type="match status" value="1"/>
</dbReference>
<evidence type="ECO:0000256" key="4">
    <source>
        <dbReference type="ARBA" id="ARBA00022525"/>
    </source>
</evidence>
<keyword evidence="4" id="KW-0964">Secreted</keyword>
<dbReference type="Pfam" id="PF02225">
    <property type="entry name" value="PA"/>
    <property type="match status" value="1"/>
</dbReference>
<feature type="domain" description="PA" evidence="13">
    <location>
        <begin position="439"/>
        <end position="524"/>
    </location>
</feature>
<dbReference type="STRING" id="1125876.SAMN05443292_0865"/>
<dbReference type="SUPFAM" id="SSF52025">
    <property type="entry name" value="PA domain"/>
    <property type="match status" value="1"/>
</dbReference>
<evidence type="ECO:0000256" key="10">
    <source>
        <dbReference type="ARBA" id="ARBA00023049"/>
    </source>
</evidence>
<dbReference type="InterPro" id="IPR003137">
    <property type="entry name" value="PA_domain"/>
</dbReference>
<dbReference type="InterPro" id="IPR001842">
    <property type="entry name" value="Peptidase_M36"/>
</dbReference>
<dbReference type="InterPro" id="IPR011096">
    <property type="entry name" value="FTP_domain"/>
</dbReference>
<comment type="cofactor">
    <cofactor evidence="1">
        <name>Zn(2+)</name>
        <dbReference type="ChEBI" id="CHEBI:29105"/>
    </cofactor>
</comment>
<keyword evidence="10" id="KW-0482">Metalloprotease</keyword>
<dbReference type="GO" id="GO:0005615">
    <property type="term" value="C:extracellular space"/>
    <property type="evidence" value="ECO:0007669"/>
    <property type="project" value="InterPro"/>
</dbReference>
<evidence type="ECO:0000256" key="3">
    <source>
        <dbReference type="ARBA" id="ARBA00006006"/>
    </source>
</evidence>
<evidence type="ECO:0000256" key="5">
    <source>
        <dbReference type="ARBA" id="ARBA00022670"/>
    </source>
</evidence>
<dbReference type="GO" id="GO:0004222">
    <property type="term" value="F:metalloendopeptidase activity"/>
    <property type="evidence" value="ECO:0007669"/>
    <property type="project" value="InterPro"/>
</dbReference>
<dbReference type="GO" id="GO:0008270">
    <property type="term" value="F:zinc ion binding"/>
    <property type="evidence" value="ECO:0007669"/>
    <property type="project" value="InterPro"/>
</dbReference>
<comment type="similarity">
    <text evidence="3">Belongs to the peptidase M36 family.</text>
</comment>
<reference evidence="16 17" key="1">
    <citation type="submission" date="2016-10" db="EMBL/GenBank/DDBJ databases">
        <authorList>
            <person name="de Groot N.N."/>
        </authorList>
    </citation>
    <scope>NUCLEOTIDE SEQUENCE [LARGE SCALE GENOMIC DNA]</scope>
    <source>
        <strain evidence="16 17">DSM 26000</strain>
    </source>
</reference>
<evidence type="ECO:0000256" key="12">
    <source>
        <dbReference type="SAM" id="SignalP"/>
    </source>
</evidence>
<protein>
    <submittedName>
        <fullName evidence="16">Por secretion system C-terminal sorting domain-containing protein</fullName>
    </submittedName>
</protein>
<dbReference type="NCBIfam" id="NF038113">
    <property type="entry name" value="T9SSA_dep_M36"/>
    <property type="match status" value="1"/>
</dbReference>
<evidence type="ECO:0000256" key="2">
    <source>
        <dbReference type="ARBA" id="ARBA00004613"/>
    </source>
</evidence>
<feature type="signal peptide" evidence="12">
    <location>
        <begin position="1"/>
        <end position="24"/>
    </location>
</feature>
<dbReference type="Gene3D" id="3.10.170.10">
    <property type="match status" value="1"/>
</dbReference>
<dbReference type="RefSeq" id="WP_090078891.1">
    <property type="nucleotide sequence ID" value="NZ_FOQT01000001.1"/>
</dbReference>
<evidence type="ECO:0000256" key="11">
    <source>
        <dbReference type="ARBA" id="ARBA00023145"/>
    </source>
</evidence>
<evidence type="ECO:0000313" key="16">
    <source>
        <dbReference type="EMBL" id="SFH93673.1"/>
    </source>
</evidence>
<evidence type="ECO:0000256" key="1">
    <source>
        <dbReference type="ARBA" id="ARBA00001947"/>
    </source>
</evidence>
<keyword evidence="5" id="KW-0645">Protease</keyword>
<dbReference type="AlphaFoldDB" id="A0A1I3E4E0"/>
<evidence type="ECO:0000256" key="9">
    <source>
        <dbReference type="ARBA" id="ARBA00022833"/>
    </source>
</evidence>
<dbReference type="CDD" id="cd09596">
    <property type="entry name" value="M36"/>
    <property type="match status" value="1"/>
</dbReference>
<name>A0A1I3E4E0_9FLAO</name>
<dbReference type="Pfam" id="PF07504">
    <property type="entry name" value="FTP"/>
    <property type="match status" value="1"/>
</dbReference>
<keyword evidence="17" id="KW-1185">Reference proteome</keyword>
<evidence type="ECO:0000259" key="15">
    <source>
        <dbReference type="Pfam" id="PF18962"/>
    </source>
</evidence>
<comment type="subcellular location">
    <subcellularLocation>
        <location evidence="2">Secreted</location>
    </subcellularLocation>
</comment>